<dbReference type="PANTHER" id="PTHR43881:SF1">
    <property type="entry name" value="GAMMA-GLUTAMYLTRANSPEPTIDASE (AFU_ORTHOLOGUE AFUA_4G13580)"/>
    <property type="match status" value="1"/>
</dbReference>
<gene>
    <name evidence="1" type="ORF">BN112_4192</name>
</gene>
<dbReference type="InterPro" id="IPR043137">
    <property type="entry name" value="GGT_ssub_C"/>
</dbReference>
<keyword evidence="1" id="KW-0808">Transferase</keyword>
<organism evidence="1 2">
    <name type="scientific">Bordetella bronchiseptica 253</name>
    <dbReference type="NCBI Taxonomy" id="568707"/>
    <lineage>
        <taxon>Bacteria</taxon>
        <taxon>Pseudomonadati</taxon>
        <taxon>Pseudomonadota</taxon>
        <taxon>Betaproteobacteria</taxon>
        <taxon>Burkholderiales</taxon>
        <taxon>Alcaligenaceae</taxon>
        <taxon>Bordetella</taxon>
    </lineage>
</organism>
<dbReference type="HOGENOM" id="CLU_014813_3_1_4"/>
<dbReference type="GO" id="GO:0103068">
    <property type="term" value="F:leukotriene C4 gamma-glutamyl transferase activity"/>
    <property type="evidence" value="ECO:0007669"/>
    <property type="project" value="UniProtKB-EC"/>
</dbReference>
<dbReference type="OrthoDB" id="5297205at2"/>
<dbReference type="EC" id="2.3.2.2" evidence="1"/>
<dbReference type="KEGG" id="bbh:BN112_4192"/>
<dbReference type="SMR" id="A0A0C6P933"/>
<dbReference type="InterPro" id="IPR043138">
    <property type="entry name" value="GGT_lsub"/>
</dbReference>
<protein>
    <submittedName>
        <fullName evidence="1">Putative gamma-glutamyltranspeptidase</fullName>
        <ecNumber evidence="1">2.3.2.2</ecNumber>
    </submittedName>
</protein>
<dbReference type="InterPro" id="IPR052896">
    <property type="entry name" value="GGT-like_enzyme"/>
</dbReference>
<evidence type="ECO:0000313" key="2">
    <source>
        <dbReference type="Proteomes" id="UP000007564"/>
    </source>
</evidence>
<dbReference type="EMBL" id="HE965806">
    <property type="protein sequence ID" value="CCJ56106.1"/>
    <property type="molecule type" value="Genomic_DNA"/>
</dbReference>
<keyword evidence="1" id="KW-0012">Acyltransferase</keyword>
<dbReference type="Gene3D" id="1.10.246.130">
    <property type="match status" value="1"/>
</dbReference>
<dbReference type="PANTHER" id="PTHR43881">
    <property type="entry name" value="GAMMA-GLUTAMYLTRANSPEPTIDASE (AFU_ORTHOLOGUE AFUA_4G13580)"/>
    <property type="match status" value="1"/>
</dbReference>
<dbReference type="AlphaFoldDB" id="A0A0C6P933"/>
<reference evidence="1 2" key="1">
    <citation type="journal article" date="2012" name="BMC Genomics">
        <title>Comparative genomics of the classical Bordetella subspecies: the evolution and exchange of virulence-associated diversity amongst closely related pathogens.</title>
        <authorList>
            <person name="Park J."/>
            <person name="Zhang Y."/>
            <person name="Buboltz A.M."/>
            <person name="Zhang X."/>
            <person name="Schuster S.C."/>
            <person name="Ahuja U."/>
            <person name="Liu M."/>
            <person name="Miller J.F."/>
            <person name="Sebaihia M."/>
            <person name="Bentley S.D."/>
            <person name="Parkhill J."/>
            <person name="Harvill E.T."/>
        </authorList>
    </citation>
    <scope>NUCLEOTIDE SEQUENCE [LARGE SCALE GENOMIC DNA]</scope>
    <source>
        <strain evidence="1 2">253</strain>
    </source>
</reference>
<dbReference type="SUPFAM" id="SSF56235">
    <property type="entry name" value="N-terminal nucleophile aminohydrolases (Ntn hydrolases)"/>
    <property type="match status" value="1"/>
</dbReference>
<sequence length="535" mass="57104">MMKFDWNNPYPSTRIPVFARNVVATSHPLAAQAGLRILALGGNAADAAVASAATLALVEPASNGLGSDCFALVWDGARLHGLNASGTAPAAWSPGYFQRKHQGAIPLRGWDSVTIPGCVAGWASLHDKLGSLPFADVLAPAIEYAERGFAVPPTVQRRWADQVDPLRSLPGFAEHFLPHGRAPEVGEHFVLAGAAATLRRIAASGGRDFYEGETAQKLVAHAQAHEAALTLGDLRDYAPQWVEPISQAYRGHALHQLPPNGQGLAALIALGIVEHFDLASRPAEHPDTQHILIEAMKLAFADVHAHVADAAHMRIRVEQLLDPAYLAERARLIDLRRARVYNAAQAPQGGTVYLACADRNGMMVSFTQSNYMGFGSGIVVPGTGISLQNRGCCFSMDPDHPNVVGGGKRPFHTGIPAFLTQDGAPLMSFGIMGGNMQPQGHLQALVRMLDYRQQPQAACDAPRWKWNRGLSVDIEAAMPAQVTDALRARGHIVEVAAPAGKDFGSGQFIWRLGDPAVDGYVAASDSRRDGLAAGF</sequence>
<accession>A0A0C6P933</accession>
<proteinExistence type="predicted"/>
<dbReference type="InterPro" id="IPR029055">
    <property type="entry name" value="Ntn_hydrolases_N"/>
</dbReference>
<dbReference type="RefSeq" id="WP_003814619.1">
    <property type="nucleotide sequence ID" value="NC_019382.1"/>
</dbReference>
<name>A0A0C6P933_BORBO</name>
<dbReference type="Proteomes" id="UP000007564">
    <property type="component" value="Chromosome"/>
</dbReference>
<evidence type="ECO:0000313" key="1">
    <source>
        <dbReference type="EMBL" id="CCJ56106.1"/>
    </source>
</evidence>
<dbReference type="PRINTS" id="PR01210">
    <property type="entry name" value="GGTRANSPTASE"/>
</dbReference>
<dbReference type="Gene3D" id="3.60.20.40">
    <property type="match status" value="1"/>
</dbReference>
<dbReference type="GeneID" id="56477279"/>
<dbReference type="Pfam" id="PF01019">
    <property type="entry name" value="G_glu_transpept"/>
    <property type="match status" value="1"/>
</dbReference>